<organism evidence="2 3">
    <name type="scientific">Eubacterium barkeri</name>
    <name type="common">Clostridium barkeri</name>
    <dbReference type="NCBI Taxonomy" id="1528"/>
    <lineage>
        <taxon>Bacteria</taxon>
        <taxon>Bacillati</taxon>
        <taxon>Bacillota</taxon>
        <taxon>Clostridia</taxon>
        <taxon>Eubacteriales</taxon>
        <taxon>Eubacteriaceae</taxon>
        <taxon>Eubacterium</taxon>
    </lineage>
</organism>
<dbReference type="STRING" id="1528.SAMN04488579_12325"/>
<dbReference type="Proteomes" id="UP000199652">
    <property type="component" value="Unassembled WGS sequence"/>
</dbReference>
<evidence type="ECO:0000256" key="1">
    <source>
        <dbReference type="SAM" id="Phobius"/>
    </source>
</evidence>
<keyword evidence="3" id="KW-1185">Reference proteome</keyword>
<evidence type="ECO:0000313" key="2">
    <source>
        <dbReference type="EMBL" id="SDY27225.1"/>
    </source>
</evidence>
<name>A0A1H3IIM1_EUBBA</name>
<reference evidence="3" key="1">
    <citation type="submission" date="2016-10" db="EMBL/GenBank/DDBJ databases">
        <authorList>
            <person name="Varghese N."/>
            <person name="Submissions S."/>
        </authorList>
    </citation>
    <scope>NUCLEOTIDE SEQUENCE [LARGE SCALE GENOMIC DNA]</scope>
    <source>
        <strain evidence="3">VPI 5359</strain>
    </source>
</reference>
<accession>A0A1H3IIM1</accession>
<keyword evidence="1" id="KW-0472">Membrane</keyword>
<sequence>MILVIPFEVVFFLFMILMVFMIPPSIIHTVVSVAQIIIIIFYIIAIITSIYAIYDDDYHNPASKFFRTLLCTIILILLGVMNHGILSDLNYNTTDFWLILKTFSAGITMLFFGFIGGWIVLELSSGDYSFEESTTEAVLYLLIIFGSIVFIVFTFGTFKQDYMEVWNWTLQKIGSLFNFIF</sequence>
<keyword evidence="1" id="KW-1133">Transmembrane helix</keyword>
<dbReference type="AlphaFoldDB" id="A0A1H3IIM1"/>
<evidence type="ECO:0000313" key="3">
    <source>
        <dbReference type="Proteomes" id="UP000199652"/>
    </source>
</evidence>
<keyword evidence="1" id="KW-0812">Transmembrane</keyword>
<protein>
    <submittedName>
        <fullName evidence="2">Uncharacterized protein</fullName>
    </submittedName>
</protein>
<feature type="transmembrane region" description="Helical" evidence="1">
    <location>
        <begin position="33"/>
        <end position="54"/>
    </location>
</feature>
<proteinExistence type="predicted"/>
<feature type="transmembrane region" description="Helical" evidence="1">
    <location>
        <begin position="137"/>
        <end position="158"/>
    </location>
</feature>
<feature type="transmembrane region" description="Helical" evidence="1">
    <location>
        <begin position="7"/>
        <end position="27"/>
    </location>
</feature>
<feature type="transmembrane region" description="Helical" evidence="1">
    <location>
        <begin position="66"/>
        <end position="86"/>
    </location>
</feature>
<feature type="transmembrane region" description="Helical" evidence="1">
    <location>
        <begin position="98"/>
        <end position="121"/>
    </location>
</feature>
<dbReference type="RefSeq" id="WP_090246643.1">
    <property type="nucleotide sequence ID" value="NZ_FNOU01000023.1"/>
</dbReference>
<gene>
    <name evidence="2" type="ORF">SAMN04488579_12325</name>
</gene>
<dbReference type="EMBL" id="FNOU01000023">
    <property type="protein sequence ID" value="SDY27225.1"/>
    <property type="molecule type" value="Genomic_DNA"/>
</dbReference>